<accession>A0A1C1CFW1</accession>
<sequence length="1126" mass="124601">MDDAHAHPPSPAYSLHSRSRSIPPSLRDLQPNNTTPKSAPHTRQQRLLQTRHARFSAQSLSVNGINAPFPQLNRSCENESPYFPSPRFKRRDENDRAQIKTEELSNASTESAILNEISNSNAYRIRGLKRRAAIPVFEDSPGKHSNPHSIYQDASGEIFTPSLSDCARDNSPTMGLREVSLNIQRPSPGKRRTLSRKSSLVRPTFNPDDYIDHIENELQTVRDAMYSPTTHLPWKDKLKKAKEEIQRLKKELESTKAAFESELHQAIERSAETELKLKRKIKDLEDDVELKQSVIHDLEYDCQEKRFDQTALESLKARIEKLEDEKLSLEATNRDMTKRNEVLTQLLALSPTKTQPAIELATPRRRSARPMSLIIPRVPSSPGMRTCQPHSRPQSILVSPAIGASDYFGAQIPSSPLASSPVGLDDARSIDSGLGESCAPMASGTGSRRSTMASHVSTSPSMDAGGHARTESRSQTVLRHPSKRRPRKFMPGSTQLKPLLLPTFTADSGNLPSTSPFASPTHPVPVHSNSQQNAYHVTRIEQPAIDEYDEGTCSSPDQVIGRPGPAFQSLDEVFAEDANKFRLVELEETLTKLSISNQSRQYESPIQKKDFLPIKDDQSPVGPHSHPGIDSWVWKTISSYSDIAEGDSKVGARGPLGLSDNVEIPRPLFSRHRAGLDRCSSHNAFPDSPLHPRQRRKTSSSVEAYRAGTDCTDDIYTDSERRTIDCQDLQTATSSSKEKINNPLNGQSVHRDRQGTARARNPLEILQHRGIGTRPLAALTIQTVYATVSRYTSYVQGFKRDPLALARRVIANAWRSNWSVFGKLSWWVLGLFIGHRRPPSGYLEWNWERYDGESIANQQCYPHVNNTSASELRTRASQDAPAPMDEASRKSGRRPGESSPSNFAAAKEPKDGWGRSLFLWGKFSVAIMLAVGGAIVKGPAEMLREADERRRSRRNSLATDSDSSDGGRHLKLSNADNQDVSIQPLPEKPPDGKRKARSFSSPPTSPETHHRALYLTGQHSSEEHAFLTRTHQVSCGPTLPAEVSCSNDNTLKPARSERKAVDSLFDEPEDIEIGASSSPGKLSMRTLRAAGCCGDQTAHNMSGSAWSTTTAVPSGRPSDAVAEDAV</sequence>
<feature type="region of interest" description="Disordered" evidence="2">
    <location>
        <begin position="1"/>
        <end position="46"/>
    </location>
</feature>
<feature type="region of interest" description="Disordered" evidence="2">
    <location>
        <begin position="680"/>
        <end position="704"/>
    </location>
</feature>
<evidence type="ECO:0000256" key="1">
    <source>
        <dbReference type="SAM" id="Coils"/>
    </source>
</evidence>
<dbReference type="OrthoDB" id="5343018at2759"/>
<feature type="compositionally biased region" description="Polar residues" evidence="2">
    <location>
        <begin position="1100"/>
        <end position="1112"/>
    </location>
</feature>
<dbReference type="VEuPathDB" id="FungiDB:G647_01986"/>
<organism evidence="3 4">
    <name type="scientific">Cladophialophora carrionii</name>
    <dbReference type="NCBI Taxonomy" id="86049"/>
    <lineage>
        <taxon>Eukaryota</taxon>
        <taxon>Fungi</taxon>
        <taxon>Dikarya</taxon>
        <taxon>Ascomycota</taxon>
        <taxon>Pezizomycotina</taxon>
        <taxon>Eurotiomycetes</taxon>
        <taxon>Chaetothyriomycetidae</taxon>
        <taxon>Chaetothyriales</taxon>
        <taxon>Herpotrichiellaceae</taxon>
        <taxon>Cladophialophora</taxon>
    </lineage>
</organism>
<keyword evidence="1" id="KW-0175">Coiled coil</keyword>
<feature type="region of interest" description="Disordered" evidence="2">
    <location>
        <begin position="946"/>
        <end position="1009"/>
    </location>
</feature>
<reference evidence="4" key="1">
    <citation type="submission" date="2015-07" db="EMBL/GenBank/DDBJ databases">
        <authorList>
            <person name="Teixeira M.M."/>
            <person name="Souza R.C."/>
            <person name="Almeida L.G."/>
            <person name="Vicente V.A."/>
            <person name="de Hoog S."/>
            <person name="Bocca A.L."/>
            <person name="de Almeida S.R."/>
            <person name="Vasconcelos A.T."/>
            <person name="Felipe M.S."/>
        </authorList>
    </citation>
    <scope>NUCLEOTIDE SEQUENCE [LARGE SCALE GENOMIC DNA]</scope>
    <source>
        <strain evidence="4">KSF</strain>
    </source>
</reference>
<dbReference type="EMBL" id="LGRB01000013">
    <property type="protein sequence ID" value="OCT47389.1"/>
    <property type="molecule type" value="Genomic_DNA"/>
</dbReference>
<feature type="region of interest" description="Disordered" evidence="2">
    <location>
        <begin position="729"/>
        <end position="755"/>
    </location>
</feature>
<protein>
    <submittedName>
        <fullName evidence="3">Uncharacterized protein</fullName>
    </submittedName>
</protein>
<feature type="compositionally biased region" description="Polar residues" evidence="2">
    <location>
        <begin position="30"/>
        <end position="46"/>
    </location>
</feature>
<dbReference type="eggNOG" id="ENOG502SAZV">
    <property type="taxonomic scope" value="Eukaryota"/>
</dbReference>
<evidence type="ECO:0000313" key="4">
    <source>
        <dbReference type="Proteomes" id="UP000094526"/>
    </source>
</evidence>
<proteinExistence type="predicted"/>
<dbReference type="VEuPathDB" id="FungiDB:CLCR_03274"/>
<feature type="region of interest" description="Disordered" evidence="2">
    <location>
        <begin position="71"/>
        <end position="93"/>
    </location>
</feature>
<feature type="coiled-coil region" evidence="1">
    <location>
        <begin position="231"/>
        <end position="339"/>
    </location>
</feature>
<feature type="compositionally biased region" description="Polar residues" evidence="2">
    <location>
        <begin position="444"/>
        <end position="461"/>
    </location>
</feature>
<dbReference type="AlphaFoldDB" id="A0A1C1CFW1"/>
<feature type="region of interest" description="Disordered" evidence="2">
    <location>
        <begin position="1100"/>
        <end position="1126"/>
    </location>
</feature>
<dbReference type="Proteomes" id="UP000094526">
    <property type="component" value="Unassembled WGS sequence"/>
</dbReference>
<feature type="region of interest" description="Disordered" evidence="2">
    <location>
        <begin position="871"/>
        <end position="909"/>
    </location>
</feature>
<evidence type="ECO:0000313" key="3">
    <source>
        <dbReference type="EMBL" id="OCT47389.1"/>
    </source>
</evidence>
<comment type="caution">
    <text evidence="3">The sequence shown here is derived from an EMBL/GenBank/DDBJ whole genome shotgun (WGS) entry which is preliminary data.</text>
</comment>
<evidence type="ECO:0000256" key="2">
    <source>
        <dbReference type="SAM" id="MobiDB-lite"/>
    </source>
</evidence>
<name>A0A1C1CFW1_9EURO</name>
<feature type="region of interest" description="Disordered" evidence="2">
    <location>
        <begin position="437"/>
        <end position="495"/>
    </location>
</feature>
<keyword evidence="4" id="KW-1185">Reference proteome</keyword>
<gene>
    <name evidence="3" type="ORF">CLCR_03274</name>
</gene>